<evidence type="ECO:0000259" key="1">
    <source>
        <dbReference type="Pfam" id="PF01869"/>
    </source>
</evidence>
<gene>
    <name evidence="2" type="ORF">AVDCRST_MAG73-1978</name>
</gene>
<accession>A0A6J4U5Q2</accession>
<dbReference type="InterPro" id="IPR002731">
    <property type="entry name" value="ATPase_BadF"/>
</dbReference>
<dbReference type="InterPro" id="IPR043129">
    <property type="entry name" value="ATPase_NBD"/>
</dbReference>
<dbReference type="AlphaFoldDB" id="A0A6J4U5Q2"/>
<name>A0A6J4U5Q2_9BACT</name>
<dbReference type="EMBL" id="CADCWE010000125">
    <property type="protein sequence ID" value="CAA9541500.1"/>
    <property type="molecule type" value="Genomic_DNA"/>
</dbReference>
<dbReference type="Pfam" id="PF01869">
    <property type="entry name" value="BcrAD_BadFG"/>
    <property type="match status" value="1"/>
</dbReference>
<dbReference type="PANTHER" id="PTHR43190">
    <property type="entry name" value="N-ACETYL-D-GLUCOSAMINE KINASE"/>
    <property type="match status" value="1"/>
</dbReference>
<feature type="domain" description="ATPase BadF/BadG/BcrA/BcrD type" evidence="1">
    <location>
        <begin position="56"/>
        <end position="352"/>
    </location>
</feature>
<dbReference type="PANTHER" id="PTHR43190:SF3">
    <property type="entry name" value="N-ACETYL-D-GLUCOSAMINE KINASE"/>
    <property type="match status" value="1"/>
</dbReference>
<organism evidence="2">
    <name type="scientific">uncultured Thermomicrobiales bacterium</name>
    <dbReference type="NCBI Taxonomy" id="1645740"/>
    <lineage>
        <taxon>Bacteria</taxon>
        <taxon>Pseudomonadati</taxon>
        <taxon>Thermomicrobiota</taxon>
        <taxon>Thermomicrobia</taxon>
        <taxon>Thermomicrobiales</taxon>
        <taxon>environmental samples</taxon>
    </lineage>
</organism>
<dbReference type="InterPro" id="IPR052519">
    <property type="entry name" value="Euk-type_GlcNAc_Kinase"/>
</dbReference>
<sequence length="380" mass="38562">MACALVAGRRHDVETAARGIVSRRSRRGRTPCAPTIVLPPTAYIPEALPVPAPLVLGVDGGNTKTVALVAGADGTILGAGRGGRSDIYNAVSEAAALAALDDAVRAAPSAAGAAADRLEAAVFSLAGADWPEDFALLDAAVRARGYGRTTTVVNDAIGALRAGSPDGTGVVIACGTGVATGARNAAGRVWHSSFWQESNGGYVLGSRALQAVFRAELGVGPPTLLTERALAFFGEPTPEAVLHRLTRRGTGWSPMASAPLAPVVLDEAARGDAVALGIVEALGSSLGDYALAAARAVGIAGHPFHLVLTGGVFRHPAPEFAAAVVARVRRDTPGVVVHRSRFEPTVGALLLAFEAAGIPVDDALLKRLAATLPPAALFAT</sequence>
<evidence type="ECO:0000313" key="2">
    <source>
        <dbReference type="EMBL" id="CAA9541500.1"/>
    </source>
</evidence>
<protein>
    <submittedName>
        <fullName evidence="2">ATPase, BadF/BadG/BcrA/BcrD type</fullName>
    </submittedName>
</protein>
<proteinExistence type="predicted"/>
<reference evidence="2" key="1">
    <citation type="submission" date="2020-02" db="EMBL/GenBank/DDBJ databases">
        <authorList>
            <person name="Meier V. D."/>
        </authorList>
    </citation>
    <scope>NUCLEOTIDE SEQUENCE</scope>
    <source>
        <strain evidence="2">AVDCRST_MAG73</strain>
    </source>
</reference>
<dbReference type="Gene3D" id="3.30.420.40">
    <property type="match status" value="2"/>
</dbReference>
<dbReference type="SUPFAM" id="SSF53067">
    <property type="entry name" value="Actin-like ATPase domain"/>
    <property type="match status" value="2"/>
</dbReference>